<organism evidence="1 2">
    <name type="scientific">Kineosporia mesophila</name>
    <dbReference type="NCBI Taxonomy" id="566012"/>
    <lineage>
        <taxon>Bacteria</taxon>
        <taxon>Bacillati</taxon>
        <taxon>Actinomycetota</taxon>
        <taxon>Actinomycetes</taxon>
        <taxon>Kineosporiales</taxon>
        <taxon>Kineosporiaceae</taxon>
        <taxon>Kineosporia</taxon>
    </lineage>
</organism>
<accession>A0ABP6ZCC4</accession>
<dbReference type="Proteomes" id="UP001501074">
    <property type="component" value="Unassembled WGS sequence"/>
</dbReference>
<evidence type="ECO:0000313" key="2">
    <source>
        <dbReference type="Proteomes" id="UP001501074"/>
    </source>
</evidence>
<comment type="caution">
    <text evidence="1">The sequence shown here is derived from an EMBL/GenBank/DDBJ whole genome shotgun (WGS) entry which is preliminary data.</text>
</comment>
<keyword evidence="1" id="KW-0436">Ligase</keyword>
<dbReference type="Pfam" id="PF13563">
    <property type="entry name" value="2_5_RNA_ligase2"/>
    <property type="match status" value="1"/>
</dbReference>
<keyword evidence="2" id="KW-1185">Reference proteome</keyword>
<dbReference type="InterPro" id="IPR009097">
    <property type="entry name" value="Cyclic_Pdiesterase"/>
</dbReference>
<dbReference type="RefSeq" id="WP_231487139.1">
    <property type="nucleotide sequence ID" value="NZ_BAAAZO010000003.1"/>
</dbReference>
<reference evidence="2" key="1">
    <citation type="journal article" date="2019" name="Int. J. Syst. Evol. Microbiol.">
        <title>The Global Catalogue of Microorganisms (GCM) 10K type strain sequencing project: providing services to taxonomists for standard genome sequencing and annotation.</title>
        <authorList>
            <consortium name="The Broad Institute Genomics Platform"/>
            <consortium name="The Broad Institute Genome Sequencing Center for Infectious Disease"/>
            <person name="Wu L."/>
            <person name="Ma J."/>
        </authorList>
    </citation>
    <scope>NUCLEOTIDE SEQUENCE [LARGE SCALE GENOMIC DNA]</scope>
    <source>
        <strain evidence="2">JCM 16902</strain>
    </source>
</reference>
<dbReference type="Gene3D" id="3.90.1140.10">
    <property type="entry name" value="Cyclic phosphodiesterase"/>
    <property type="match status" value="1"/>
</dbReference>
<dbReference type="GO" id="GO:0016874">
    <property type="term" value="F:ligase activity"/>
    <property type="evidence" value="ECO:0007669"/>
    <property type="project" value="UniProtKB-KW"/>
</dbReference>
<proteinExistence type="predicted"/>
<name>A0ABP6ZCC4_9ACTN</name>
<protein>
    <submittedName>
        <fullName evidence="1">2'-5' RNA ligase family protein</fullName>
    </submittedName>
</protein>
<dbReference type="SUPFAM" id="SSF55144">
    <property type="entry name" value="LigT-like"/>
    <property type="match status" value="1"/>
</dbReference>
<evidence type="ECO:0000313" key="1">
    <source>
        <dbReference type="EMBL" id="GAA3604230.1"/>
    </source>
</evidence>
<gene>
    <name evidence="1" type="ORF">GCM10022223_19850</name>
</gene>
<dbReference type="EMBL" id="BAAAZO010000003">
    <property type="protein sequence ID" value="GAA3604230.1"/>
    <property type="molecule type" value="Genomic_DNA"/>
</dbReference>
<sequence>MTQSLELLLDPQLDAAVREQWQRLIDAGLPSQGRHTGSSNAPHITLAVASSLPKPMEDELHDLVGRVPVRVGLGGLQCFGRPDGRQIIVRPIVVNQDLLRLQEEAARRFEGLPGTDRHLTPGHWSPHVTLGHKFTPQQVGEAIEVLGPVSDLEGEAMALRRWNSDAKRAWLLGTPSKPSP</sequence>